<reference evidence="2 3" key="1">
    <citation type="submission" date="2017-10" db="EMBL/GenBank/DDBJ databases">
        <authorList>
            <person name="Banno H."/>
            <person name="Chua N.-H."/>
        </authorList>
    </citation>
    <scope>NUCLEOTIDE SEQUENCE [LARGE SCALE GENOMIC DNA]</scope>
    <source>
        <strain evidence="2">Vibrio tapetis CECT4600</strain>
    </source>
</reference>
<dbReference type="AlphaFoldDB" id="A0A2N8ZJI0"/>
<name>A0A2N8ZJI0_9VIBR</name>
<dbReference type="KEGG" id="vta:B0436"/>
<evidence type="ECO:0000313" key="3">
    <source>
        <dbReference type="Proteomes" id="UP000235828"/>
    </source>
</evidence>
<evidence type="ECO:0000256" key="1">
    <source>
        <dbReference type="SAM" id="SignalP"/>
    </source>
</evidence>
<feature type="signal peptide" evidence="1">
    <location>
        <begin position="1"/>
        <end position="23"/>
    </location>
</feature>
<feature type="chain" id="PRO_5014983689" evidence="1">
    <location>
        <begin position="24"/>
        <end position="166"/>
    </location>
</feature>
<keyword evidence="1" id="KW-0732">Signal</keyword>
<keyword evidence="3" id="KW-1185">Reference proteome</keyword>
<sequence>MLKSLMLKTITVALAMVSGLSLAQNIQADLQSQKIVGILVVKHMTEGRLMWLKGRVGEGKYTRIDEKGRHCTLEVPVAIGAFSEAQISVRSSNGIAIVITNSELSEKLVSGGRINSTDWVFSQNEGVSNSDGYVLSGLEPSEGFVLNSRRRWVSWLLDDKSSEVCL</sequence>
<dbReference type="RefSeq" id="WP_231897972.1">
    <property type="nucleotide sequence ID" value="NZ_LT960612.1"/>
</dbReference>
<evidence type="ECO:0000313" key="2">
    <source>
        <dbReference type="EMBL" id="SON52047.1"/>
    </source>
</evidence>
<accession>A0A2N8ZJI0</accession>
<dbReference type="EMBL" id="LT960612">
    <property type="protein sequence ID" value="SON52047.1"/>
    <property type="molecule type" value="Genomic_DNA"/>
</dbReference>
<protein>
    <submittedName>
        <fullName evidence="2">Uncharacterized protein</fullName>
    </submittedName>
</protein>
<proteinExistence type="predicted"/>
<gene>
    <name evidence="2" type="ORF">VTAP4600_B0436</name>
</gene>
<dbReference type="Proteomes" id="UP000235828">
    <property type="component" value="Chromosome B"/>
</dbReference>
<organism evidence="2 3">
    <name type="scientific">Vibrio tapetis subsp. tapetis</name>
    <dbReference type="NCBI Taxonomy" id="1671868"/>
    <lineage>
        <taxon>Bacteria</taxon>
        <taxon>Pseudomonadati</taxon>
        <taxon>Pseudomonadota</taxon>
        <taxon>Gammaproteobacteria</taxon>
        <taxon>Vibrionales</taxon>
        <taxon>Vibrionaceae</taxon>
        <taxon>Vibrio</taxon>
    </lineage>
</organism>